<gene>
    <name evidence="1" type="ORF">J2W83_001833</name>
</gene>
<dbReference type="EMBL" id="JAVDTH010000008">
    <property type="protein sequence ID" value="MDR6712235.1"/>
    <property type="molecule type" value="Genomic_DNA"/>
</dbReference>
<reference evidence="1" key="1">
    <citation type="submission" date="2023-07" db="EMBL/GenBank/DDBJ databases">
        <title>Sorghum-associated microbial communities from plants grown in Nebraska, USA.</title>
        <authorList>
            <person name="Schachtman D."/>
        </authorList>
    </citation>
    <scope>NUCLEOTIDE SEQUENCE</scope>
    <source>
        <strain evidence="1">BE56</strain>
    </source>
</reference>
<keyword evidence="2" id="KW-1185">Reference proteome</keyword>
<sequence length="153" mass="16566">MSDTLNHDDMPILDLDLSNTKRFEASRFLDGPETISAYLAEAMKANDPAILMKSLAEVAKARGVNQLAADAGVNRESLYKTLKGGDKTRFDTVQKLLYALGVELTVKPLSPRPEPSSGRLRGASSRDTSVSTKSPVRPVKKPMAKKPDSHANA</sequence>
<accession>A0ACC6K1E5</accession>
<organism evidence="1 2">
    <name type="scientific">Pseudomonas hunanensis</name>
    <dbReference type="NCBI Taxonomy" id="1247546"/>
    <lineage>
        <taxon>Bacteria</taxon>
        <taxon>Pseudomonadati</taxon>
        <taxon>Pseudomonadota</taxon>
        <taxon>Gammaproteobacteria</taxon>
        <taxon>Pseudomonadales</taxon>
        <taxon>Pseudomonadaceae</taxon>
        <taxon>Pseudomonas</taxon>
    </lineage>
</organism>
<protein>
    <submittedName>
        <fullName evidence="1">Addiction module antidote protein</fullName>
    </submittedName>
</protein>
<name>A0ACC6K1E5_9PSED</name>
<proteinExistence type="predicted"/>
<evidence type="ECO:0000313" key="1">
    <source>
        <dbReference type="EMBL" id="MDR6712235.1"/>
    </source>
</evidence>
<evidence type="ECO:0000313" key="2">
    <source>
        <dbReference type="Proteomes" id="UP001259587"/>
    </source>
</evidence>
<comment type="caution">
    <text evidence="1">The sequence shown here is derived from an EMBL/GenBank/DDBJ whole genome shotgun (WGS) entry which is preliminary data.</text>
</comment>
<dbReference type="Proteomes" id="UP001259587">
    <property type="component" value="Unassembled WGS sequence"/>
</dbReference>